<dbReference type="InterPro" id="IPR025746">
    <property type="entry name" value="PilX_N_dom"/>
</dbReference>
<evidence type="ECO:0000313" key="3">
    <source>
        <dbReference type="Proteomes" id="UP000218896"/>
    </source>
</evidence>
<dbReference type="Proteomes" id="UP000218896">
    <property type="component" value="Unassembled WGS sequence"/>
</dbReference>
<gene>
    <name evidence="2" type="ORF">CK501_04605</name>
</gene>
<evidence type="ECO:0000259" key="1">
    <source>
        <dbReference type="Pfam" id="PF14341"/>
    </source>
</evidence>
<reference evidence="2 3" key="1">
    <citation type="submission" date="2017-08" db="EMBL/GenBank/DDBJ databases">
        <title>Halovibrio sewagensis sp. nov., isolated from wastewater of high salinity.</title>
        <authorList>
            <person name="Dong X."/>
            <person name="Zhang G."/>
        </authorList>
    </citation>
    <scope>NUCLEOTIDE SEQUENCE [LARGE SCALE GENOMIC DNA]</scope>
    <source>
        <strain evidence="2 3">YL5-2</strain>
    </source>
</reference>
<name>A0A2A2FCZ5_9GAMM</name>
<dbReference type="RefSeq" id="WP_095616517.1">
    <property type="nucleotide sequence ID" value="NZ_NSKD01000001.1"/>
</dbReference>
<dbReference type="AlphaFoldDB" id="A0A2A2FCZ5"/>
<evidence type="ECO:0000313" key="2">
    <source>
        <dbReference type="EMBL" id="PAU82423.1"/>
    </source>
</evidence>
<sequence>MQASSGMQRQQGATLIMTLLVLLVVSLLAISSAERATLQDRMVGSQRDADIAFEMAEDALSEAETLLETGQVTPADFSTQGPFYSQGEAPDPFEHATWEPGGGSREATATHNRWVQEYSDATIPRFIIERIGRIGDGGEGGVMVGGRQQLAAGGQMEGYRIIVRSRGATGHSDRILEGYFAADLR</sequence>
<proteinExistence type="predicted"/>
<feature type="domain" description="Type 4 fimbrial biogenesis protein PilX N-terminal" evidence="1">
    <location>
        <begin position="11"/>
        <end position="57"/>
    </location>
</feature>
<organism evidence="2 3">
    <name type="scientific">Halovibrio salipaludis</name>
    <dbReference type="NCBI Taxonomy" id="2032626"/>
    <lineage>
        <taxon>Bacteria</taxon>
        <taxon>Pseudomonadati</taxon>
        <taxon>Pseudomonadota</taxon>
        <taxon>Gammaproteobacteria</taxon>
        <taxon>Oceanospirillales</taxon>
        <taxon>Halomonadaceae</taxon>
        <taxon>Halovibrio</taxon>
    </lineage>
</organism>
<protein>
    <recommendedName>
        <fullName evidence="1">Type 4 fimbrial biogenesis protein PilX N-terminal domain-containing protein</fullName>
    </recommendedName>
</protein>
<keyword evidence="3" id="KW-1185">Reference proteome</keyword>
<accession>A0A2A2FCZ5</accession>
<dbReference type="EMBL" id="NSKD01000001">
    <property type="protein sequence ID" value="PAU82423.1"/>
    <property type="molecule type" value="Genomic_DNA"/>
</dbReference>
<comment type="caution">
    <text evidence="2">The sequence shown here is derived from an EMBL/GenBank/DDBJ whole genome shotgun (WGS) entry which is preliminary data.</text>
</comment>
<dbReference type="OrthoDB" id="6363509at2"/>
<dbReference type="Pfam" id="PF14341">
    <property type="entry name" value="PilX_N"/>
    <property type="match status" value="1"/>
</dbReference>